<evidence type="ECO:0000313" key="3">
    <source>
        <dbReference type="Proteomes" id="UP000308671"/>
    </source>
</evidence>
<dbReference type="OrthoDB" id="3561839at2759"/>
<evidence type="ECO:0000313" key="2">
    <source>
        <dbReference type="EMBL" id="THV44481.1"/>
    </source>
</evidence>
<dbReference type="Proteomes" id="UP000308671">
    <property type="component" value="Unassembled WGS sequence"/>
</dbReference>
<sequence>MKHQSSTSTASPISLSPDVERRIEDPEVRRVLLLFIELGQADIIECLNKKVKQDPEEFKKILEAVCLEFAGPKAYGQSKFSHVSGWYKCDKRWSPGNSLGSMLNMSKMMVREEFVKSRHLMEGCDEDCAAKAVRKYGIGYVPRPLSGIPLEDAEKDKTGIPRQTSRMPPKQEPPLQNSHHRGSSQKRSGSHGKQQRGSDNRRAEEKSPARKSSKKPAAQAVPSSHAGESGATSRLHG</sequence>
<comment type="caution">
    <text evidence="2">The sequence shown here is derived from an EMBL/GenBank/DDBJ whole genome shotgun (WGS) entry which is preliminary data.</text>
</comment>
<protein>
    <submittedName>
        <fullName evidence="2">Uncharacterized protein</fullName>
    </submittedName>
</protein>
<proteinExistence type="predicted"/>
<keyword evidence="3" id="KW-1185">Reference proteome</keyword>
<dbReference type="EMBL" id="PQXL01000629">
    <property type="protein sequence ID" value="THV44481.1"/>
    <property type="molecule type" value="Genomic_DNA"/>
</dbReference>
<name>A0A4S8QKT0_9HELO</name>
<reference evidence="2 3" key="1">
    <citation type="submission" date="2017-12" db="EMBL/GenBank/DDBJ databases">
        <title>Comparative genomics of Botrytis spp.</title>
        <authorList>
            <person name="Valero-Jimenez C.A."/>
            <person name="Tapia P."/>
            <person name="Veloso J."/>
            <person name="Silva-Moreno E."/>
            <person name="Staats M."/>
            <person name="Valdes J.H."/>
            <person name="Van Kan J.A.L."/>
        </authorList>
    </citation>
    <scope>NUCLEOTIDE SEQUENCE [LARGE SCALE GENOMIC DNA]</scope>
    <source>
        <strain evidence="2 3">MUCL435</strain>
    </source>
</reference>
<dbReference type="AlphaFoldDB" id="A0A4S8QKT0"/>
<feature type="compositionally biased region" description="Basic residues" evidence="1">
    <location>
        <begin position="178"/>
        <end position="194"/>
    </location>
</feature>
<gene>
    <name evidence="2" type="ORF">BGAL_0631g00010</name>
</gene>
<accession>A0A4S8QKT0</accession>
<evidence type="ECO:0000256" key="1">
    <source>
        <dbReference type="SAM" id="MobiDB-lite"/>
    </source>
</evidence>
<feature type="region of interest" description="Disordered" evidence="1">
    <location>
        <begin position="159"/>
        <end position="237"/>
    </location>
</feature>
<feature type="compositionally biased region" description="Basic and acidic residues" evidence="1">
    <location>
        <begin position="196"/>
        <end position="208"/>
    </location>
</feature>
<organism evidence="2 3">
    <name type="scientific">Botrytis galanthina</name>
    <dbReference type="NCBI Taxonomy" id="278940"/>
    <lineage>
        <taxon>Eukaryota</taxon>
        <taxon>Fungi</taxon>
        <taxon>Dikarya</taxon>
        <taxon>Ascomycota</taxon>
        <taxon>Pezizomycotina</taxon>
        <taxon>Leotiomycetes</taxon>
        <taxon>Helotiales</taxon>
        <taxon>Sclerotiniaceae</taxon>
        <taxon>Botrytis</taxon>
    </lineage>
</organism>